<dbReference type="InterPro" id="IPR036770">
    <property type="entry name" value="Ankyrin_rpt-contain_sf"/>
</dbReference>
<feature type="repeat" description="ANK" evidence="8">
    <location>
        <begin position="578"/>
        <end position="610"/>
    </location>
</feature>
<dbReference type="Gene3D" id="1.25.40.20">
    <property type="entry name" value="Ankyrin repeat-containing domain"/>
    <property type="match status" value="5"/>
</dbReference>
<organism evidence="10 11">
    <name type="scientific">Adineta steineri</name>
    <dbReference type="NCBI Taxonomy" id="433720"/>
    <lineage>
        <taxon>Eukaryota</taxon>
        <taxon>Metazoa</taxon>
        <taxon>Spiralia</taxon>
        <taxon>Gnathifera</taxon>
        <taxon>Rotifera</taxon>
        <taxon>Eurotatoria</taxon>
        <taxon>Bdelloidea</taxon>
        <taxon>Adinetida</taxon>
        <taxon>Adinetidae</taxon>
        <taxon>Adineta</taxon>
    </lineage>
</organism>
<keyword evidence="2" id="KW-0716">Sensory transduction</keyword>
<evidence type="ECO:0000256" key="6">
    <source>
        <dbReference type="ARBA" id="ARBA00023180"/>
    </source>
</evidence>
<feature type="repeat" description="ANK" evidence="8">
    <location>
        <begin position="121"/>
        <end position="153"/>
    </location>
</feature>
<evidence type="ECO:0000313" key="10">
    <source>
        <dbReference type="EMBL" id="CAF1372025.1"/>
    </source>
</evidence>
<protein>
    <recommendedName>
        <fullName evidence="12">Transient receptor potential cation channel subfamily A member 1</fullName>
    </recommendedName>
</protein>
<dbReference type="AlphaFoldDB" id="A0A815IQJ3"/>
<dbReference type="SMART" id="SM00248">
    <property type="entry name" value="ANK"/>
    <property type="match status" value="16"/>
</dbReference>
<accession>A0A815IQJ3</accession>
<feature type="repeat" description="ANK" evidence="8">
    <location>
        <begin position="154"/>
        <end position="186"/>
    </location>
</feature>
<feature type="transmembrane region" description="Helical" evidence="9">
    <location>
        <begin position="924"/>
        <end position="943"/>
    </location>
</feature>
<keyword evidence="9" id="KW-1133">Transmembrane helix</keyword>
<keyword evidence="4 8" id="KW-0040">ANK repeat</keyword>
<evidence type="ECO:0000256" key="8">
    <source>
        <dbReference type="PROSITE-ProRule" id="PRU00023"/>
    </source>
</evidence>
<dbReference type="PANTHER" id="PTHR47143:SF1">
    <property type="entry name" value="ION_TRANS DOMAIN-CONTAINING PROTEIN"/>
    <property type="match status" value="1"/>
</dbReference>
<evidence type="ECO:0000256" key="3">
    <source>
        <dbReference type="ARBA" id="ARBA00022737"/>
    </source>
</evidence>
<proteinExistence type="predicted"/>
<dbReference type="Pfam" id="PF00023">
    <property type="entry name" value="Ank"/>
    <property type="match status" value="2"/>
</dbReference>
<dbReference type="GO" id="GO:1902495">
    <property type="term" value="C:transmembrane transporter complex"/>
    <property type="evidence" value="ECO:0007669"/>
    <property type="project" value="TreeGrafter"/>
</dbReference>
<dbReference type="PROSITE" id="PS50088">
    <property type="entry name" value="ANK_REPEAT"/>
    <property type="match status" value="9"/>
</dbReference>
<keyword evidence="6" id="KW-0325">Glycoprotein</keyword>
<evidence type="ECO:0000256" key="5">
    <source>
        <dbReference type="ARBA" id="ARBA00023065"/>
    </source>
</evidence>
<gene>
    <name evidence="10" type="ORF">IZO911_LOCUS37916</name>
</gene>
<name>A0A815IQJ3_9BILA</name>
<feature type="repeat" description="ANK" evidence="8">
    <location>
        <begin position="545"/>
        <end position="577"/>
    </location>
</feature>
<evidence type="ECO:0000256" key="4">
    <source>
        <dbReference type="ARBA" id="ARBA00023043"/>
    </source>
</evidence>
<feature type="transmembrane region" description="Helical" evidence="9">
    <location>
        <begin position="997"/>
        <end position="1015"/>
    </location>
</feature>
<reference evidence="10" key="1">
    <citation type="submission" date="2021-02" db="EMBL/GenBank/DDBJ databases">
        <authorList>
            <person name="Nowell W R."/>
        </authorList>
    </citation>
    <scope>NUCLEOTIDE SEQUENCE</scope>
</reference>
<feature type="repeat" description="ANK" evidence="8">
    <location>
        <begin position="238"/>
        <end position="266"/>
    </location>
</feature>
<evidence type="ECO:0008006" key="12">
    <source>
        <dbReference type="Google" id="ProtNLM"/>
    </source>
</evidence>
<dbReference type="Pfam" id="PF12796">
    <property type="entry name" value="Ank_2"/>
    <property type="match status" value="4"/>
</dbReference>
<feature type="transmembrane region" description="Helical" evidence="9">
    <location>
        <begin position="894"/>
        <end position="912"/>
    </location>
</feature>
<evidence type="ECO:0000256" key="7">
    <source>
        <dbReference type="ARBA" id="ARBA00023303"/>
    </source>
</evidence>
<dbReference type="InterPro" id="IPR052076">
    <property type="entry name" value="TRP_cation_channel"/>
</dbReference>
<keyword evidence="9" id="KW-0812">Transmembrane</keyword>
<keyword evidence="1" id="KW-0813">Transport</keyword>
<dbReference type="InterPro" id="IPR002110">
    <property type="entry name" value="Ankyrin_rpt"/>
</dbReference>
<keyword evidence="5" id="KW-0406">Ion transport</keyword>
<dbReference type="GO" id="GO:0022857">
    <property type="term" value="F:transmembrane transporter activity"/>
    <property type="evidence" value="ECO:0007669"/>
    <property type="project" value="TreeGrafter"/>
</dbReference>
<feature type="repeat" description="ANK" evidence="8">
    <location>
        <begin position="611"/>
        <end position="643"/>
    </location>
</feature>
<evidence type="ECO:0000256" key="9">
    <source>
        <dbReference type="SAM" id="Phobius"/>
    </source>
</evidence>
<feature type="repeat" description="ANK" evidence="8">
    <location>
        <begin position="266"/>
        <end position="298"/>
    </location>
</feature>
<dbReference type="Proteomes" id="UP000663860">
    <property type="component" value="Unassembled WGS sequence"/>
</dbReference>
<keyword evidence="9" id="KW-0472">Membrane</keyword>
<evidence type="ECO:0000256" key="2">
    <source>
        <dbReference type="ARBA" id="ARBA00022606"/>
    </source>
</evidence>
<feature type="repeat" description="ANK" evidence="8">
    <location>
        <begin position="335"/>
        <end position="367"/>
    </location>
</feature>
<comment type="caution">
    <text evidence="10">The sequence shown here is derived from an EMBL/GenBank/DDBJ whole genome shotgun (WGS) entry which is preliminary data.</text>
</comment>
<feature type="transmembrane region" description="Helical" evidence="9">
    <location>
        <begin position="826"/>
        <end position="846"/>
    </location>
</feature>
<feature type="transmembrane region" description="Helical" evidence="9">
    <location>
        <begin position="1055"/>
        <end position="1084"/>
    </location>
</feature>
<evidence type="ECO:0000256" key="1">
    <source>
        <dbReference type="ARBA" id="ARBA00022448"/>
    </source>
</evidence>
<feature type="transmembrane region" description="Helical" evidence="9">
    <location>
        <begin position="853"/>
        <end position="874"/>
    </location>
</feature>
<keyword evidence="3" id="KW-0677">Repeat</keyword>
<feature type="repeat" description="ANK" evidence="8">
    <location>
        <begin position="85"/>
        <end position="120"/>
    </location>
</feature>
<dbReference type="SUPFAM" id="SSF48403">
    <property type="entry name" value="Ankyrin repeat"/>
    <property type="match status" value="2"/>
</dbReference>
<dbReference type="GO" id="GO:0034220">
    <property type="term" value="P:monoatomic ion transmembrane transport"/>
    <property type="evidence" value="ECO:0007669"/>
    <property type="project" value="UniProtKB-KW"/>
</dbReference>
<dbReference type="PROSITE" id="PS50297">
    <property type="entry name" value="ANK_REP_REGION"/>
    <property type="match status" value="7"/>
</dbReference>
<feature type="transmembrane region" description="Helical" evidence="9">
    <location>
        <begin position="963"/>
        <end position="985"/>
    </location>
</feature>
<keyword evidence="7" id="KW-0407">Ion channel</keyword>
<evidence type="ECO:0000313" key="11">
    <source>
        <dbReference type="Proteomes" id="UP000663860"/>
    </source>
</evidence>
<sequence length="1171" mass="137758">MNFIDNNQSLSMYEAAIDGNEQYFDNWLLTMKENGLCTKTIKSKIEKLNHDQYSVLHYAIRYNHLSLSRKFIEEFYCDINLAGYNGETSLHTAARYDISDNLSSVDFLISYQADLCKRDNYGRTPLHHAAMRNNYINAQQLIKFGAIIDIFDRKNATPLHFACRFNSIDCVRLFLTHQATIDRQDASGNTPLHCIALSQQIIENHIDENDILKITIVHMLLNAAKDYRQFYLEIENKDKKTALSIACEYGNINLIRILLIYGANIHNSMPIHMAIKSGNIDIVQLLLEYQVKLILTNIYLETSLHIACKYNRIDVLQILINYQNENIDLEVRDYHGYTPLLTASYFNHQHCINILLMNKADITASDNYGKNILHICVEQHCQDALQICLEWIKKDIHSYDIFMKDDRHGNTVLHAVHICVEQHCQDALQICLEWIKKDIHSYDIFMKDDRHGNTVLHAAAKYGSFETCEMLINTMKYILQLSCIDRNIFIKQYLSLILKKNIDKRTSIHEAANIGNFVMLEYLFRIMNNENIQNKMIICEDSDDEFKTSLHLAAAQGHDEIVQFLINQGANVCSCDMNDSTSLHEAAAHNRYHCVKILLTHQAPINQFDGKHYTPLHRASQHGHWKIVRLLLNSNANVSLINCDGYNSLEVAILNNHQLTVQEFLKHKTWTKSLRNSQIEIISNKKYEDLSTPLRKLIRYMPNEANEVFTRCMIEIGSPEDDSYKIIFNYEFLEDQFAIFKWKHDSSTLLIDTQSIKVNKWNILSYFKSQNQVNRKDSTRFNSHVYTLRQNHPLYMIITHHQYDLLKHPLIDRLIKRKWVQFSRTFFWILFLFYGFFLASFTSTILRVHHPQYYYSLFNASISLVSCETISLNLLRHESFMLTKKNFYDTMIKWLLFSTILMHIIKNLLLICIRLKMFFGLSNILELIALILSIIFSHDFYSWQMSIRFRCSFQWQCGAIGILIGWITLITYVQFLSASGIYVVMLEVIVRKFLRCIPIRIIVVLGFGFSFHMLLQNQNVYHHTFDALIRTVLMLTGEFNYEEHLYRFENENGRYYYQIIFLLYVLFCLLITILIMNLLIANAVGEIPPLIERANVKYSIMHIKLIMDYEIFLSTFNCLIPYLKQRVKILIEQNQNEIIYPNKINRYKHKYYHIKKFFDEKRKKSLFYSTE</sequence>
<dbReference type="PANTHER" id="PTHR47143">
    <property type="entry name" value="TRANSIENT RECEPTOR POTENTIAL CATION CHANNEL PROTEIN PAINLESS"/>
    <property type="match status" value="1"/>
</dbReference>
<dbReference type="EMBL" id="CAJNOE010000999">
    <property type="protein sequence ID" value="CAF1372025.1"/>
    <property type="molecule type" value="Genomic_DNA"/>
</dbReference>